<sequence length="58" mass="6659">MEGIYMRYHMALSSVPLSSIKLNGRLHAINTFSSYYVGVQLECILRVMNYEARDSELS</sequence>
<evidence type="ECO:0000313" key="2">
    <source>
        <dbReference type="Proteomes" id="UP001189624"/>
    </source>
</evidence>
<name>A0AA86W5D1_9FABA</name>
<gene>
    <name evidence="1" type="ORF">AYBTSS11_LOCUS31022</name>
</gene>
<protein>
    <submittedName>
        <fullName evidence="1">Uncharacterized protein</fullName>
    </submittedName>
</protein>
<dbReference type="AlphaFoldDB" id="A0AA86W5D1"/>
<proteinExistence type="predicted"/>
<dbReference type="Proteomes" id="UP001189624">
    <property type="component" value="Chromosome 11"/>
</dbReference>
<dbReference type="EMBL" id="OY731408">
    <property type="protein sequence ID" value="CAJ1978821.1"/>
    <property type="molecule type" value="Genomic_DNA"/>
</dbReference>
<accession>A0AA86W5D1</accession>
<evidence type="ECO:0000313" key="1">
    <source>
        <dbReference type="EMBL" id="CAJ1978821.1"/>
    </source>
</evidence>
<keyword evidence="2" id="KW-1185">Reference proteome</keyword>
<organism evidence="1 2">
    <name type="scientific">Sphenostylis stenocarpa</name>
    <dbReference type="NCBI Taxonomy" id="92480"/>
    <lineage>
        <taxon>Eukaryota</taxon>
        <taxon>Viridiplantae</taxon>
        <taxon>Streptophyta</taxon>
        <taxon>Embryophyta</taxon>
        <taxon>Tracheophyta</taxon>
        <taxon>Spermatophyta</taxon>
        <taxon>Magnoliopsida</taxon>
        <taxon>eudicotyledons</taxon>
        <taxon>Gunneridae</taxon>
        <taxon>Pentapetalae</taxon>
        <taxon>rosids</taxon>
        <taxon>fabids</taxon>
        <taxon>Fabales</taxon>
        <taxon>Fabaceae</taxon>
        <taxon>Papilionoideae</taxon>
        <taxon>50 kb inversion clade</taxon>
        <taxon>NPAAA clade</taxon>
        <taxon>indigoferoid/millettioid clade</taxon>
        <taxon>Phaseoleae</taxon>
        <taxon>Sphenostylis</taxon>
    </lineage>
</organism>
<reference evidence="1" key="1">
    <citation type="submission" date="2023-10" db="EMBL/GenBank/DDBJ databases">
        <authorList>
            <person name="Domelevo Entfellner J.-B."/>
        </authorList>
    </citation>
    <scope>NUCLEOTIDE SEQUENCE</scope>
</reference>
<dbReference type="Gramene" id="rna-AYBTSS11_LOCUS31022">
    <property type="protein sequence ID" value="CAJ1978821.1"/>
    <property type="gene ID" value="gene-AYBTSS11_LOCUS31022"/>
</dbReference>